<dbReference type="PANTHER" id="PTHR31609:SF1">
    <property type="entry name" value="CARBOHYDRATE DEACETYLASE"/>
    <property type="match status" value="1"/>
</dbReference>
<dbReference type="RefSeq" id="WP_042683370.1">
    <property type="nucleotide sequence ID" value="NZ_CABKTM010000075.1"/>
</dbReference>
<dbReference type="CDD" id="cd10803">
    <property type="entry name" value="YdjC_EF3048_like"/>
    <property type="match status" value="1"/>
</dbReference>
<organism evidence="6 7">
    <name type="scientific">Anaerosalibacter massiliensis</name>
    <dbReference type="NCBI Taxonomy" id="1347392"/>
    <lineage>
        <taxon>Bacteria</taxon>
        <taxon>Bacillati</taxon>
        <taxon>Bacillota</taxon>
        <taxon>Tissierellia</taxon>
        <taxon>Tissierellales</taxon>
        <taxon>Sporanaerobacteraceae</taxon>
        <taxon>Anaerosalibacter</taxon>
    </lineage>
</organism>
<dbReference type="NCBIfam" id="NF002559">
    <property type="entry name" value="PRK02134.1"/>
    <property type="match status" value="1"/>
</dbReference>
<dbReference type="EC" id="3.5.1.105" evidence="6"/>
<keyword evidence="5" id="KW-0119">Carbohydrate metabolism</keyword>
<name>A0A9X2MJV7_9FIRM</name>
<dbReference type="GO" id="GO:0046872">
    <property type="term" value="F:metal ion binding"/>
    <property type="evidence" value="ECO:0007669"/>
    <property type="project" value="UniProtKB-KW"/>
</dbReference>
<dbReference type="GO" id="GO:0000272">
    <property type="term" value="P:polysaccharide catabolic process"/>
    <property type="evidence" value="ECO:0007669"/>
    <property type="project" value="InterPro"/>
</dbReference>
<dbReference type="InterPro" id="IPR011330">
    <property type="entry name" value="Glyco_hydro/deAcase_b/a-brl"/>
</dbReference>
<dbReference type="InterPro" id="IPR006879">
    <property type="entry name" value="YdjC-like"/>
</dbReference>
<evidence type="ECO:0000313" key="6">
    <source>
        <dbReference type="EMBL" id="MCR2044502.1"/>
    </source>
</evidence>
<dbReference type="GO" id="GO:0019213">
    <property type="term" value="F:deacetylase activity"/>
    <property type="evidence" value="ECO:0007669"/>
    <property type="project" value="TreeGrafter"/>
</dbReference>
<dbReference type="GO" id="GO:0036311">
    <property type="term" value="F:chitin disaccharide deacetylase activity"/>
    <property type="evidence" value="ECO:0007669"/>
    <property type="project" value="UniProtKB-EC"/>
</dbReference>
<dbReference type="EMBL" id="JANJZL010000006">
    <property type="protein sequence ID" value="MCR2044502.1"/>
    <property type="molecule type" value="Genomic_DNA"/>
</dbReference>
<keyword evidence="2" id="KW-0479">Metal-binding</keyword>
<keyword evidence="3 6" id="KW-0378">Hydrolase</keyword>
<evidence type="ECO:0000256" key="5">
    <source>
        <dbReference type="ARBA" id="ARBA00023277"/>
    </source>
</evidence>
<protein>
    <submittedName>
        <fullName evidence="6">Chitin disaccharide deacetylase</fullName>
        <ecNumber evidence="6">3.5.1.105</ecNumber>
    </submittedName>
</protein>
<gene>
    <name evidence="6" type="primary">chbG</name>
    <name evidence="6" type="ORF">NSA23_10285</name>
</gene>
<dbReference type="InterPro" id="IPR022948">
    <property type="entry name" value="COD_ChbG_bac"/>
</dbReference>
<dbReference type="SUPFAM" id="SSF88713">
    <property type="entry name" value="Glycoside hydrolase/deacetylase"/>
    <property type="match status" value="1"/>
</dbReference>
<evidence type="ECO:0000256" key="3">
    <source>
        <dbReference type="ARBA" id="ARBA00022801"/>
    </source>
</evidence>
<dbReference type="OrthoDB" id="9774177at2"/>
<evidence type="ECO:0000256" key="2">
    <source>
        <dbReference type="ARBA" id="ARBA00022723"/>
    </source>
</evidence>
<sequence>MKNVIINADDFGLTDGCNKGIVKGIKDGVVTSTTVMMNMPYANKGIEMLKSMSFKSAGVHLTLTCGEPTLPAEEIPSLVDNENRFYRRRAELFPKLRLEEVEKELRNQIELFIKTGSKPSHLDSHHHIHMYDGIREVVAKLAKEYNLPLRYANEETKQYLKENNILTTDNFSMDFYGKNTSINRMKEILENASNGTIEIMVHPAIVDKELESLSSYSANRSKELEILISRELKNWFIEKDIKLIGFNNI</sequence>
<evidence type="ECO:0000313" key="7">
    <source>
        <dbReference type="Proteomes" id="UP001142078"/>
    </source>
</evidence>
<dbReference type="AlphaFoldDB" id="A0A9X2MJV7"/>
<accession>A0A9X2MJV7</accession>
<dbReference type="Proteomes" id="UP001142078">
    <property type="component" value="Unassembled WGS sequence"/>
</dbReference>
<dbReference type="Gene3D" id="3.20.20.370">
    <property type="entry name" value="Glycoside hydrolase/deacetylase"/>
    <property type="match status" value="1"/>
</dbReference>
<comment type="cofactor">
    <cofactor evidence="1">
        <name>Mg(2+)</name>
        <dbReference type="ChEBI" id="CHEBI:18420"/>
    </cofactor>
</comment>
<keyword evidence="4" id="KW-0460">Magnesium</keyword>
<proteinExistence type="predicted"/>
<keyword evidence="7" id="KW-1185">Reference proteome</keyword>
<reference evidence="6" key="1">
    <citation type="submission" date="2022-07" db="EMBL/GenBank/DDBJ databases">
        <title>Enhanced cultured diversity of the mouse gut microbiota enables custom-made synthetic communities.</title>
        <authorList>
            <person name="Afrizal A."/>
        </authorList>
    </citation>
    <scope>NUCLEOTIDE SEQUENCE</scope>
    <source>
        <strain evidence="6">DSM 29482</strain>
    </source>
</reference>
<evidence type="ECO:0000256" key="1">
    <source>
        <dbReference type="ARBA" id="ARBA00001946"/>
    </source>
</evidence>
<dbReference type="Pfam" id="PF04794">
    <property type="entry name" value="YdjC"/>
    <property type="match status" value="1"/>
</dbReference>
<evidence type="ECO:0000256" key="4">
    <source>
        <dbReference type="ARBA" id="ARBA00022842"/>
    </source>
</evidence>
<dbReference type="PANTHER" id="PTHR31609">
    <property type="entry name" value="YDJC DEACETYLASE FAMILY MEMBER"/>
    <property type="match status" value="1"/>
</dbReference>
<comment type="caution">
    <text evidence="6">The sequence shown here is derived from an EMBL/GenBank/DDBJ whole genome shotgun (WGS) entry which is preliminary data.</text>
</comment>